<feature type="compositionally biased region" description="Low complexity" evidence="1">
    <location>
        <begin position="411"/>
        <end position="422"/>
    </location>
</feature>
<feature type="compositionally biased region" description="Basic and acidic residues" evidence="1">
    <location>
        <begin position="356"/>
        <end position="373"/>
    </location>
</feature>
<dbReference type="GO" id="GO:0004197">
    <property type="term" value="F:cysteine-type endopeptidase activity"/>
    <property type="evidence" value="ECO:0007669"/>
    <property type="project" value="InterPro"/>
</dbReference>
<dbReference type="OrthoDB" id="4760831at2759"/>
<dbReference type="Gene3D" id="3.40.50.1460">
    <property type="match status" value="1"/>
</dbReference>
<keyword evidence="4" id="KW-1185">Reference proteome</keyword>
<dbReference type="Pfam" id="PF00656">
    <property type="entry name" value="Peptidase_C14"/>
    <property type="match status" value="1"/>
</dbReference>
<reference evidence="3" key="1">
    <citation type="journal article" date="2020" name="Stud. Mycol.">
        <title>101 Dothideomycetes genomes: a test case for predicting lifestyles and emergence of pathogens.</title>
        <authorList>
            <person name="Haridas S."/>
            <person name="Albert R."/>
            <person name="Binder M."/>
            <person name="Bloem J."/>
            <person name="Labutti K."/>
            <person name="Salamov A."/>
            <person name="Andreopoulos B."/>
            <person name="Baker S."/>
            <person name="Barry K."/>
            <person name="Bills G."/>
            <person name="Bluhm B."/>
            <person name="Cannon C."/>
            <person name="Castanera R."/>
            <person name="Culley D."/>
            <person name="Daum C."/>
            <person name="Ezra D."/>
            <person name="Gonzalez J."/>
            <person name="Henrissat B."/>
            <person name="Kuo A."/>
            <person name="Liang C."/>
            <person name="Lipzen A."/>
            <person name="Lutzoni F."/>
            <person name="Magnuson J."/>
            <person name="Mondo S."/>
            <person name="Nolan M."/>
            <person name="Ohm R."/>
            <person name="Pangilinan J."/>
            <person name="Park H.-J."/>
            <person name="Ramirez L."/>
            <person name="Alfaro M."/>
            <person name="Sun H."/>
            <person name="Tritt A."/>
            <person name="Yoshinaga Y."/>
            <person name="Zwiers L.-H."/>
            <person name="Turgeon B."/>
            <person name="Goodwin S."/>
            <person name="Spatafora J."/>
            <person name="Crous P."/>
            <person name="Grigoriev I."/>
        </authorList>
    </citation>
    <scope>NUCLEOTIDE SEQUENCE</scope>
    <source>
        <strain evidence="3">CBS 110217</strain>
    </source>
</reference>
<evidence type="ECO:0000259" key="2">
    <source>
        <dbReference type="Pfam" id="PF00656"/>
    </source>
</evidence>
<evidence type="ECO:0000313" key="4">
    <source>
        <dbReference type="Proteomes" id="UP000799777"/>
    </source>
</evidence>
<evidence type="ECO:0000313" key="3">
    <source>
        <dbReference type="EMBL" id="KAF2035247.1"/>
    </source>
</evidence>
<organism evidence="3 4">
    <name type="scientific">Setomelanomma holmii</name>
    <dbReference type="NCBI Taxonomy" id="210430"/>
    <lineage>
        <taxon>Eukaryota</taxon>
        <taxon>Fungi</taxon>
        <taxon>Dikarya</taxon>
        <taxon>Ascomycota</taxon>
        <taxon>Pezizomycotina</taxon>
        <taxon>Dothideomycetes</taxon>
        <taxon>Pleosporomycetidae</taxon>
        <taxon>Pleosporales</taxon>
        <taxon>Pleosporineae</taxon>
        <taxon>Phaeosphaeriaceae</taxon>
        <taxon>Setomelanomma</taxon>
    </lineage>
</organism>
<accession>A0A9P4HJQ1</accession>
<dbReference type="Proteomes" id="UP000799777">
    <property type="component" value="Unassembled WGS sequence"/>
</dbReference>
<proteinExistence type="predicted"/>
<dbReference type="EMBL" id="ML978158">
    <property type="protein sequence ID" value="KAF2035247.1"/>
    <property type="molecule type" value="Genomic_DNA"/>
</dbReference>
<dbReference type="InterPro" id="IPR011600">
    <property type="entry name" value="Pept_C14_caspase"/>
</dbReference>
<feature type="domain" description="Peptidase C14 caspase" evidence="2">
    <location>
        <begin position="89"/>
        <end position="274"/>
    </location>
</feature>
<protein>
    <recommendedName>
        <fullName evidence="2">Peptidase C14 caspase domain-containing protein</fullName>
    </recommendedName>
</protein>
<name>A0A9P4HJQ1_9PLEO</name>
<evidence type="ECO:0000256" key="1">
    <source>
        <dbReference type="SAM" id="MobiDB-lite"/>
    </source>
</evidence>
<feature type="compositionally biased region" description="Basic and acidic residues" evidence="1">
    <location>
        <begin position="391"/>
        <end position="401"/>
    </location>
</feature>
<comment type="caution">
    <text evidence="3">The sequence shown here is derived from an EMBL/GenBank/DDBJ whole genome shotgun (WGS) entry which is preliminary data.</text>
</comment>
<sequence length="422" mass="47381">MATQRIPSDMAVTNQPQPCQTTVPIALSRQNSAITPGVPDELIVLHSEDGNAYIPSGYRKVEVLIIRWDKKIDDFDGHDGEIGFGYSCRVEVLQNQGIPQLDLNHHILSHVRTHNDENTSLILYYTGHGFQEVDKNGRERLLLSATQNWDKNMDGHAPTAHWDEAEAPLKTHAKGDALAILDCCFASTAASWSKSIVDDTRTYQLLAASTAGGKTKGPGEQSFTHALCDSLEQLLKDSKEGSFSVLQLWETINTKRTTQAALIWDRLQRYKRSVQLGRLKNTPERDASFRISEPERTSLTLRLSLKDEDLDDDTIENLARKLPQACNDAGARVRRVEWVKMEQRDPQRMVRNVAREFVRRATGPDRPQREASTPRKRTRSSTSALPTPKRPTRESPERLEVTAESGLHTPRSTARSRSAASE</sequence>
<dbReference type="GO" id="GO:0006508">
    <property type="term" value="P:proteolysis"/>
    <property type="evidence" value="ECO:0007669"/>
    <property type="project" value="InterPro"/>
</dbReference>
<dbReference type="AlphaFoldDB" id="A0A9P4HJQ1"/>
<gene>
    <name evidence="3" type="ORF">EK21DRAFT_84866</name>
</gene>
<feature type="region of interest" description="Disordered" evidence="1">
    <location>
        <begin position="356"/>
        <end position="422"/>
    </location>
</feature>